<keyword evidence="2" id="KW-1185">Reference proteome</keyword>
<reference evidence="1 2" key="1">
    <citation type="submission" date="2024-07" db="EMBL/GenBank/DDBJ databases">
        <title>Section-level genome sequencing and comparative genomics of Aspergillus sections Usti and Cavernicolus.</title>
        <authorList>
            <consortium name="Lawrence Berkeley National Laboratory"/>
            <person name="Nybo J.L."/>
            <person name="Vesth T.C."/>
            <person name="Theobald S."/>
            <person name="Frisvad J.C."/>
            <person name="Larsen T.O."/>
            <person name="Kjaerboelling I."/>
            <person name="Rothschild-Mancinelli K."/>
            <person name="Lyhne E.K."/>
            <person name="Kogle M.E."/>
            <person name="Barry K."/>
            <person name="Clum A."/>
            <person name="Na H."/>
            <person name="Ledsgaard L."/>
            <person name="Lin J."/>
            <person name="Lipzen A."/>
            <person name="Kuo A."/>
            <person name="Riley R."/>
            <person name="Mondo S."/>
            <person name="Labutti K."/>
            <person name="Haridas S."/>
            <person name="Pangalinan J."/>
            <person name="Salamov A.A."/>
            <person name="Simmons B.A."/>
            <person name="Magnuson J.K."/>
            <person name="Chen J."/>
            <person name="Drula E."/>
            <person name="Henrissat B."/>
            <person name="Wiebenga A."/>
            <person name="Lubbers R.J."/>
            <person name="Gomes A.C."/>
            <person name="Makela M.R."/>
            <person name="Stajich J."/>
            <person name="Grigoriev I.V."/>
            <person name="Mortensen U.H."/>
            <person name="De Vries R.P."/>
            <person name="Baker S.E."/>
            <person name="Andersen M.R."/>
        </authorList>
    </citation>
    <scope>NUCLEOTIDE SEQUENCE [LARGE SCALE GENOMIC DNA]</scope>
    <source>
        <strain evidence="1 2">CBS 588.65</strain>
    </source>
</reference>
<protein>
    <submittedName>
        <fullName evidence="1">Uncharacterized protein</fullName>
    </submittedName>
</protein>
<gene>
    <name evidence="1" type="ORF">BJX63DRAFT_380353</name>
</gene>
<name>A0ABR4I039_9EURO</name>
<sequence length="58" mass="6843">MPCEFVLSLRLNASEELRQIIDLILWCHLDSCPDFAKNLAIFKRFEYMQIAADLRIDL</sequence>
<accession>A0ABR4I039</accession>
<dbReference type="Proteomes" id="UP001610334">
    <property type="component" value="Unassembled WGS sequence"/>
</dbReference>
<organism evidence="1 2">
    <name type="scientific">Aspergillus granulosus</name>
    <dbReference type="NCBI Taxonomy" id="176169"/>
    <lineage>
        <taxon>Eukaryota</taxon>
        <taxon>Fungi</taxon>
        <taxon>Dikarya</taxon>
        <taxon>Ascomycota</taxon>
        <taxon>Pezizomycotina</taxon>
        <taxon>Eurotiomycetes</taxon>
        <taxon>Eurotiomycetidae</taxon>
        <taxon>Eurotiales</taxon>
        <taxon>Aspergillaceae</taxon>
        <taxon>Aspergillus</taxon>
        <taxon>Aspergillus subgen. Nidulantes</taxon>
    </lineage>
</organism>
<evidence type="ECO:0000313" key="1">
    <source>
        <dbReference type="EMBL" id="KAL2820273.1"/>
    </source>
</evidence>
<evidence type="ECO:0000313" key="2">
    <source>
        <dbReference type="Proteomes" id="UP001610334"/>
    </source>
</evidence>
<dbReference type="EMBL" id="JBFXLT010000007">
    <property type="protein sequence ID" value="KAL2820273.1"/>
    <property type="molecule type" value="Genomic_DNA"/>
</dbReference>
<comment type="caution">
    <text evidence="1">The sequence shown here is derived from an EMBL/GenBank/DDBJ whole genome shotgun (WGS) entry which is preliminary data.</text>
</comment>
<proteinExistence type="predicted"/>